<sequence>MIQQITDKGLKDRTLLRNTEKLSGPHTMSYRETDACLVSGLWDQVQSFRFKEIEIKK</sequence>
<keyword evidence="2" id="KW-1185">Reference proteome</keyword>
<gene>
    <name evidence="1" type="ORF">DPMN_109761</name>
</gene>
<comment type="caution">
    <text evidence="1">The sequence shown here is derived from an EMBL/GenBank/DDBJ whole genome shotgun (WGS) entry which is preliminary data.</text>
</comment>
<reference evidence="1" key="2">
    <citation type="submission" date="2020-11" db="EMBL/GenBank/DDBJ databases">
        <authorList>
            <person name="McCartney M.A."/>
            <person name="Auch B."/>
            <person name="Kono T."/>
            <person name="Mallez S."/>
            <person name="Becker A."/>
            <person name="Gohl D.M."/>
            <person name="Silverstein K.A.T."/>
            <person name="Koren S."/>
            <person name="Bechman K.B."/>
            <person name="Herman A."/>
            <person name="Abrahante J.E."/>
            <person name="Garbe J."/>
        </authorList>
    </citation>
    <scope>NUCLEOTIDE SEQUENCE</scope>
    <source>
        <strain evidence="1">Duluth1</strain>
        <tissue evidence="1">Whole animal</tissue>
    </source>
</reference>
<evidence type="ECO:0000313" key="2">
    <source>
        <dbReference type="Proteomes" id="UP000828390"/>
    </source>
</evidence>
<accession>A0A9D4KB61</accession>
<dbReference type="EMBL" id="JAIWYP010000004">
    <property type="protein sequence ID" value="KAH3836391.1"/>
    <property type="molecule type" value="Genomic_DNA"/>
</dbReference>
<name>A0A9D4KB61_DREPO</name>
<organism evidence="1 2">
    <name type="scientific">Dreissena polymorpha</name>
    <name type="common">Zebra mussel</name>
    <name type="synonym">Mytilus polymorpha</name>
    <dbReference type="NCBI Taxonomy" id="45954"/>
    <lineage>
        <taxon>Eukaryota</taxon>
        <taxon>Metazoa</taxon>
        <taxon>Spiralia</taxon>
        <taxon>Lophotrochozoa</taxon>
        <taxon>Mollusca</taxon>
        <taxon>Bivalvia</taxon>
        <taxon>Autobranchia</taxon>
        <taxon>Heteroconchia</taxon>
        <taxon>Euheterodonta</taxon>
        <taxon>Imparidentia</taxon>
        <taxon>Neoheterodontei</taxon>
        <taxon>Myida</taxon>
        <taxon>Dreissenoidea</taxon>
        <taxon>Dreissenidae</taxon>
        <taxon>Dreissena</taxon>
    </lineage>
</organism>
<dbReference type="AlphaFoldDB" id="A0A9D4KB61"/>
<protein>
    <submittedName>
        <fullName evidence="1">Uncharacterized protein</fullName>
    </submittedName>
</protein>
<proteinExistence type="predicted"/>
<evidence type="ECO:0000313" key="1">
    <source>
        <dbReference type="EMBL" id="KAH3836391.1"/>
    </source>
</evidence>
<reference evidence="1" key="1">
    <citation type="journal article" date="2019" name="bioRxiv">
        <title>The Genome of the Zebra Mussel, Dreissena polymorpha: A Resource for Invasive Species Research.</title>
        <authorList>
            <person name="McCartney M.A."/>
            <person name="Auch B."/>
            <person name="Kono T."/>
            <person name="Mallez S."/>
            <person name="Zhang Y."/>
            <person name="Obille A."/>
            <person name="Becker A."/>
            <person name="Abrahante J.E."/>
            <person name="Garbe J."/>
            <person name="Badalamenti J.P."/>
            <person name="Herman A."/>
            <person name="Mangelson H."/>
            <person name="Liachko I."/>
            <person name="Sullivan S."/>
            <person name="Sone E.D."/>
            <person name="Koren S."/>
            <person name="Silverstein K.A.T."/>
            <person name="Beckman K.B."/>
            <person name="Gohl D.M."/>
        </authorList>
    </citation>
    <scope>NUCLEOTIDE SEQUENCE</scope>
    <source>
        <strain evidence="1">Duluth1</strain>
        <tissue evidence="1">Whole animal</tissue>
    </source>
</reference>
<dbReference type="Proteomes" id="UP000828390">
    <property type="component" value="Unassembled WGS sequence"/>
</dbReference>